<sequence length="82" mass="9107">MTISIDWPAKSIVKLSISSSGSDSARLGEKVLTLSCKQQLPSPELSHVMQLSKVCSVLRSRLVLTPKSDLASRHRLGQWRLY</sequence>
<protein>
    <submittedName>
        <fullName evidence="1">Uncharacterized protein</fullName>
    </submittedName>
</protein>
<dbReference type="Proteomes" id="UP000249526">
    <property type="component" value="Unassembled WGS sequence"/>
</dbReference>
<accession>A0A8G1QSC7</accession>
<name>A0A8G1QSC7_9EURO</name>
<dbReference type="RefSeq" id="XP_025510665.1">
    <property type="nucleotide sequence ID" value="XM_025654327.1"/>
</dbReference>
<keyword evidence="2" id="KW-1185">Reference proteome</keyword>
<organism evidence="1 2">
    <name type="scientific">Aspergillus piperis CBS 112811</name>
    <dbReference type="NCBI Taxonomy" id="1448313"/>
    <lineage>
        <taxon>Eukaryota</taxon>
        <taxon>Fungi</taxon>
        <taxon>Dikarya</taxon>
        <taxon>Ascomycota</taxon>
        <taxon>Pezizomycotina</taxon>
        <taxon>Eurotiomycetes</taxon>
        <taxon>Eurotiomycetidae</taxon>
        <taxon>Eurotiales</taxon>
        <taxon>Aspergillaceae</taxon>
        <taxon>Aspergillus</taxon>
        <taxon>Aspergillus subgen. Circumdati</taxon>
    </lineage>
</organism>
<proteinExistence type="predicted"/>
<reference evidence="1 2" key="1">
    <citation type="submission" date="2018-02" db="EMBL/GenBank/DDBJ databases">
        <title>The genomes of Aspergillus section Nigri reveals drivers in fungal speciation.</title>
        <authorList>
            <consortium name="DOE Joint Genome Institute"/>
            <person name="Vesth T.C."/>
            <person name="Nybo J."/>
            <person name="Theobald S."/>
            <person name="Brandl J."/>
            <person name="Frisvad J.C."/>
            <person name="Nielsen K.F."/>
            <person name="Lyhne E.K."/>
            <person name="Kogle M.E."/>
            <person name="Kuo A."/>
            <person name="Riley R."/>
            <person name="Clum A."/>
            <person name="Nolan M."/>
            <person name="Lipzen A."/>
            <person name="Salamov A."/>
            <person name="Henrissat B."/>
            <person name="Wiebenga A."/>
            <person name="De vries R.P."/>
            <person name="Grigoriev I.V."/>
            <person name="Mortensen U.H."/>
            <person name="Andersen M.R."/>
            <person name="Baker S.E."/>
        </authorList>
    </citation>
    <scope>NUCLEOTIDE SEQUENCE [LARGE SCALE GENOMIC DNA]</scope>
    <source>
        <strain evidence="1 2">CBS 112811</strain>
    </source>
</reference>
<evidence type="ECO:0000313" key="1">
    <source>
        <dbReference type="EMBL" id="RAH52743.1"/>
    </source>
</evidence>
<dbReference type="EMBL" id="KZ825082">
    <property type="protein sequence ID" value="RAH52743.1"/>
    <property type="molecule type" value="Genomic_DNA"/>
</dbReference>
<dbReference type="AlphaFoldDB" id="A0A8G1QSC7"/>
<evidence type="ECO:0000313" key="2">
    <source>
        <dbReference type="Proteomes" id="UP000249526"/>
    </source>
</evidence>
<gene>
    <name evidence="1" type="ORF">BO85DRAFT_176804</name>
</gene>
<dbReference type="GeneID" id="37157729"/>